<dbReference type="Proteomes" id="UP000245711">
    <property type="component" value="Plasmid pRB29"/>
</dbReference>
<keyword evidence="1" id="KW-0614">Plasmid</keyword>
<sequence length="118" mass="13127">MDEVAHSAAVPSIVQTELPCEFCAEHPQYFTGDPVGFVRAARWAAVVKDCCHFDARVDYLLCDEHWAMIRHQRLPGQCPRCGAIAYSVEDIVCTEIPLGRTADGAWPLIGGRDRPRLC</sequence>
<dbReference type="KEGG" id="roz:CBI38_36515"/>
<evidence type="ECO:0000313" key="1">
    <source>
        <dbReference type="EMBL" id="AWK76968.1"/>
    </source>
</evidence>
<geneLocation type="plasmid" evidence="2">
    <name>prb29</name>
</geneLocation>
<proteinExistence type="predicted"/>
<gene>
    <name evidence="1" type="ORF">CBI38_36515</name>
</gene>
<keyword evidence="2" id="KW-1185">Reference proteome</keyword>
<evidence type="ECO:0000313" key="2">
    <source>
        <dbReference type="Proteomes" id="UP000245711"/>
    </source>
</evidence>
<protein>
    <submittedName>
        <fullName evidence="1">Uncharacterized protein</fullName>
    </submittedName>
</protein>
<dbReference type="EMBL" id="CP021356">
    <property type="protein sequence ID" value="AWK76968.1"/>
    <property type="molecule type" value="Genomic_DNA"/>
</dbReference>
<accession>A0A2S2C833</accession>
<name>A0A2S2C833_9NOCA</name>
<dbReference type="AlphaFoldDB" id="A0A2S2C833"/>
<organism evidence="1 2">
    <name type="scientific">Rhodococcus oxybenzonivorans</name>
    <dbReference type="NCBI Taxonomy" id="1990687"/>
    <lineage>
        <taxon>Bacteria</taxon>
        <taxon>Bacillati</taxon>
        <taxon>Actinomycetota</taxon>
        <taxon>Actinomycetes</taxon>
        <taxon>Mycobacteriales</taxon>
        <taxon>Nocardiaceae</taxon>
        <taxon>Rhodococcus</taxon>
    </lineage>
</organism>
<reference evidence="1 2" key="1">
    <citation type="submission" date="2017-05" db="EMBL/GenBank/DDBJ databases">
        <title>Isolation of Rhodococcus sp. S2-17 biodegrading of BP-3.</title>
        <authorList>
            <person name="Lee Y."/>
            <person name="Kim K.H."/>
            <person name="Chun B.H."/>
            <person name="Jung H.S."/>
            <person name="Jeon C.O."/>
        </authorList>
    </citation>
    <scope>NUCLEOTIDE SEQUENCE [LARGE SCALE GENOMIC DNA]</scope>
    <source>
        <strain evidence="1 2">S2-17</strain>
        <plasmid evidence="2">prb29</plasmid>
    </source>
</reference>
<dbReference type="OrthoDB" id="4463022at2"/>